<feature type="region of interest" description="Disordered" evidence="1">
    <location>
        <begin position="977"/>
        <end position="1005"/>
    </location>
</feature>
<dbReference type="PANTHER" id="PTHR24006:SF908">
    <property type="entry name" value="DEUBIQUITINATING APOPTOTIC INHIBITOR, ISOFORM A"/>
    <property type="match status" value="1"/>
</dbReference>
<dbReference type="InterPro" id="IPR038765">
    <property type="entry name" value="Papain-like_cys_pep_sf"/>
</dbReference>
<dbReference type="Gene3D" id="3.90.70.10">
    <property type="entry name" value="Cysteine proteinases"/>
    <property type="match status" value="1"/>
</dbReference>
<feature type="region of interest" description="Disordered" evidence="1">
    <location>
        <begin position="698"/>
        <end position="726"/>
    </location>
</feature>
<accession>A0A8K0A685</accession>
<dbReference type="GO" id="GO:0005634">
    <property type="term" value="C:nucleus"/>
    <property type="evidence" value="ECO:0007669"/>
    <property type="project" value="TreeGrafter"/>
</dbReference>
<dbReference type="PANTHER" id="PTHR24006">
    <property type="entry name" value="UBIQUITIN CARBOXYL-TERMINAL HYDROLASE"/>
    <property type="match status" value="1"/>
</dbReference>
<evidence type="ECO:0000313" key="4">
    <source>
        <dbReference type="Proteomes" id="UP000838412"/>
    </source>
</evidence>
<feature type="region of interest" description="Disordered" evidence="1">
    <location>
        <begin position="542"/>
        <end position="586"/>
    </location>
</feature>
<dbReference type="EMBL" id="OV696691">
    <property type="protein sequence ID" value="CAH1267207.1"/>
    <property type="molecule type" value="Genomic_DNA"/>
</dbReference>
<dbReference type="GO" id="GO:0016579">
    <property type="term" value="P:protein deubiquitination"/>
    <property type="evidence" value="ECO:0007669"/>
    <property type="project" value="InterPro"/>
</dbReference>
<keyword evidence="4" id="KW-1185">Reference proteome</keyword>
<dbReference type="PROSITE" id="PS00973">
    <property type="entry name" value="USP_2"/>
    <property type="match status" value="1"/>
</dbReference>
<sequence length="1011" mass="112208">MDKVLEGVISSDHPDKVKKALIGKILLTASKPISAEDGKAIFTLATHWNLQGETPFIRSVGMQVFLAWGLYHKDILEEFFDIKLVLGVFRGSFTANFPNEKLVLLYLLEGLKMLRGSPCLLQIYKIVQSDALRLVQDSGSLEVCVALSSLLLEFNQCIPRDTVVKFCEELVKRMALWKSPKNEANLKDYIQNVSQVSNLLGVVWKKDQSALLPSLRTVFGMISAVEVSSEPSVALASIVPQVPIDMLAVITRSVVTDPKVRDANVEVSLMRMIGWLSWPVAKNIDQWLVAFLKNLAAVQKYTLLINITKENVKKVFGRLCYPVVRNSALTVLSHMLLSFQHSPEAFHQIVGLVPDMIDFLKKEDSTSSLECMGRLAELVHCLIYHHSGFPDLYEPVLEALKGLNKPTEAMVKLRLSQSAWTSQSNGLLSYHSKFMPRSETGKTGLMNLGNTCYMNSVLQALYMADEFRMKVLSYVPNGAKGVLAQLQDVFAFLSHTQRTAYSPSTFLHTARPPWFTPGSQQDCSEFLKYLLDRIDEEEKARKKAQALLSPQDQAHLPSKMAKTEENCRDDVGTHPRKMKSVPETSSLSKCQEVPNCNMVAVSGSPTVETTSLTAVKPKHLLSPRPHAPTIIEECFGGKMMSSFRCLNCGFVSIKEELFTDLSLAFPDKDFHSQDGTPVEVPNENSSCELTSNQDSSVVGVASNQAQSTPQNSTNDKLPVMRSAGTQTEDCAELENSPLTLENLLSYFLAPETLHGDNKYQCDRCESLQDAERQIRISHAPSYLILTLMRFSFDIKTMRRKKIVTNVQVPSALTLPVCSIDSGDSAKSAIQETSTNYSLCAVVVHSGTSSESGHYYCYASHLPSDHPPVAMETDAQEDDGKALSEQWFLFNDSRVSYTSLDSVRNITEKFPKDTAYVLLYKRLGDMEGNLAEGNGVAEPILRKDLLDNITKDNALYLQEQELEARSLALRQSQKACTSSIPFRNNDDDKNNPPGSCGGGGGGFNMPSNRFVF</sequence>
<gene>
    <name evidence="3" type="primary">USP38</name>
    <name evidence="3" type="ORF">BLAG_LOCUS20654</name>
</gene>
<feature type="compositionally biased region" description="Basic and acidic residues" evidence="1">
    <location>
        <begin position="561"/>
        <end position="573"/>
    </location>
</feature>
<dbReference type="PROSITE" id="PS00972">
    <property type="entry name" value="USP_1"/>
    <property type="match status" value="1"/>
</dbReference>
<dbReference type="InterPro" id="IPR018200">
    <property type="entry name" value="USP_CS"/>
</dbReference>
<dbReference type="SUPFAM" id="SSF54001">
    <property type="entry name" value="Cysteine proteinases"/>
    <property type="match status" value="1"/>
</dbReference>
<protein>
    <submittedName>
        <fullName evidence="3">USP38 protein</fullName>
    </submittedName>
</protein>
<evidence type="ECO:0000256" key="1">
    <source>
        <dbReference type="SAM" id="MobiDB-lite"/>
    </source>
</evidence>
<dbReference type="GO" id="GO:0004843">
    <property type="term" value="F:cysteine-type deubiquitinase activity"/>
    <property type="evidence" value="ECO:0007669"/>
    <property type="project" value="InterPro"/>
</dbReference>
<dbReference type="Pfam" id="PF21246">
    <property type="entry name" value="Usp38-like_N"/>
    <property type="match status" value="1"/>
</dbReference>
<dbReference type="InterPro" id="IPR028889">
    <property type="entry name" value="USP"/>
</dbReference>
<dbReference type="GO" id="GO:0005829">
    <property type="term" value="C:cytosol"/>
    <property type="evidence" value="ECO:0007669"/>
    <property type="project" value="TreeGrafter"/>
</dbReference>
<dbReference type="Proteomes" id="UP000838412">
    <property type="component" value="Chromosome 6"/>
</dbReference>
<name>A0A8K0A685_BRALA</name>
<dbReference type="InterPro" id="IPR050164">
    <property type="entry name" value="Peptidase_C19"/>
</dbReference>
<dbReference type="Pfam" id="PF00443">
    <property type="entry name" value="UCH"/>
    <property type="match status" value="1"/>
</dbReference>
<evidence type="ECO:0000313" key="3">
    <source>
        <dbReference type="EMBL" id="CAH1267207.1"/>
    </source>
</evidence>
<feature type="domain" description="USP" evidence="2">
    <location>
        <begin position="443"/>
        <end position="922"/>
    </location>
</feature>
<reference evidence="3" key="1">
    <citation type="submission" date="2022-01" db="EMBL/GenBank/DDBJ databases">
        <authorList>
            <person name="Braso-Vives M."/>
        </authorList>
    </citation>
    <scope>NUCLEOTIDE SEQUENCE</scope>
</reference>
<dbReference type="OrthoDB" id="2420415at2759"/>
<evidence type="ECO:0000259" key="2">
    <source>
        <dbReference type="PROSITE" id="PS50235"/>
    </source>
</evidence>
<dbReference type="PROSITE" id="PS50235">
    <property type="entry name" value="USP_3"/>
    <property type="match status" value="1"/>
</dbReference>
<proteinExistence type="predicted"/>
<dbReference type="InterPro" id="IPR001394">
    <property type="entry name" value="Peptidase_C19_UCH"/>
</dbReference>
<dbReference type="InterPro" id="IPR049407">
    <property type="entry name" value="Usp38-like_N"/>
</dbReference>
<feature type="compositionally biased region" description="Polar residues" evidence="1">
    <location>
        <begin position="698"/>
        <end position="715"/>
    </location>
</feature>
<organism evidence="3 4">
    <name type="scientific">Branchiostoma lanceolatum</name>
    <name type="common">Common lancelet</name>
    <name type="synonym">Amphioxus lanceolatum</name>
    <dbReference type="NCBI Taxonomy" id="7740"/>
    <lineage>
        <taxon>Eukaryota</taxon>
        <taxon>Metazoa</taxon>
        <taxon>Chordata</taxon>
        <taxon>Cephalochordata</taxon>
        <taxon>Leptocardii</taxon>
        <taxon>Amphioxiformes</taxon>
        <taxon>Branchiostomatidae</taxon>
        <taxon>Branchiostoma</taxon>
    </lineage>
</organism>
<dbReference type="AlphaFoldDB" id="A0A8K0A685"/>